<gene>
    <name evidence="2" type="ORF">GCM10008106_21060</name>
</gene>
<reference evidence="2" key="1">
    <citation type="journal article" date="2014" name="Int. J. Syst. Evol. Microbiol.">
        <title>Complete genome sequence of Corynebacterium casei LMG S-19264T (=DSM 44701T), isolated from a smear-ripened cheese.</title>
        <authorList>
            <consortium name="US DOE Joint Genome Institute (JGI-PGF)"/>
            <person name="Walter F."/>
            <person name="Albersmeier A."/>
            <person name="Kalinowski J."/>
            <person name="Ruckert C."/>
        </authorList>
    </citation>
    <scope>NUCLEOTIDE SEQUENCE</scope>
    <source>
        <strain evidence="2">KCTC 23224</strain>
    </source>
</reference>
<dbReference type="RefSeq" id="WP_189581918.1">
    <property type="nucleotide sequence ID" value="NZ_BMYF01000012.1"/>
</dbReference>
<evidence type="ECO:0000313" key="3">
    <source>
        <dbReference type="Proteomes" id="UP000642809"/>
    </source>
</evidence>
<dbReference type="AlphaFoldDB" id="A0A8J3CXE9"/>
<evidence type="ECO:0000256" key="1">
    <source>
        <dbReference type="SAM" id="SignalP"/>
    </source>
</evidence>
<comment type="caution">
    <text evidence="2">The sequence shown here is derived from an EMBL/GenBank/DDBJ whole genome shotgun (WGS) entry which is preliminary data.</text>
</comment>
<keyword evidence="3" id="KW-1185">Reference proteome</keyword>
<feature type="signal peptide" evidence="1">
    <location>
        <begin position="1"/>
        <end position="17"/>
    </location>
</feature>
<keyword evidence="1" id="KW-0732">Signal</keyword>
<reference evidence="2" key="2">
    <citation type="submission" date="2020-09" db="EMBL/GenBank/DDBJ databases">
        <authorList>
            <person name="Sun Q."/>
            <person name="Kim S."/>
        </authorList>
    </citation>
    <scope>NUCLEOTIDE SEQUENCE</scope>
    <source>
        <strain evidence="2">KCTC 23224</strain>
    </source>
</reference>
<proteinExistence type="predicted"/>
<protein>
    <recommendedName>
        <fullName evidence="4">DUF2059 domain-containing protein</fullName>
    </recommendedName>
</protein>
<sequence>MKFSLFFLFLLSGTLWAQQIPSLFTQERVDFCEANLSVEEALKLRQELVALEDYFIERGLLFDKSGAAYKVAFQKIVHENDLTFSMDTTFQLLSSVDMEVFLSCYYKMLTPQELSQATIQHYEAFTLISENVGAEITPRIVAQRIIDNLSEEDFELEFLKISSLYAFYKISSPAIPNVFGELGSDVIKDIKTITVSLTEDDQILLDNQPLKTKYLEQNLYDFLLKDPERRGIEFSTNRNTSYQFYLEINKIFDKVYERLKSDRGVVRKHIFYQEPD</sequence>
<name>A0A8J3CXE9_9BACT</name>
<dbReference type="Proteomes" id="UP000642809">
    <property type="component" value="Unassembled WGS sequence"/>
</dbReference>
<evidence type="ECO:0000313" key="2">
    <source>
        <dbReference type="EMBL" id="GHB39724.1"/>
    </source>
</evidence>
<dbReference type="EMBL" id="BMYF01000012">
    <property type="protein sequence ID" value="GHB39724.1"/>
    <property type="molecule type" value="Genomic_DNA"/>
</dbReference>
<accession>A0A8J3CXE9</accession>
<evidence type="ECO:0008006" key="4">
    <source>
        <dbReference type="Google" id="ProtNLM"/>
    </source>
</evidence>
<organism evidence="2 3">
    <name type="scientific">Mongoliitalea lutea</name>
    <dbReference type="NCBI Taxonomy" id="849756"/>
    <lineage>
        <taxon>Bacteria</taxon>
        <taxon>Pseudomonadati</taxon>
        <taxon>Bacteroidota</taxon>
        <taxon>Cytophagia</taxon>
        <taxon>Cytophagales</taxon>
        <taxon>Cyclobacteriaceae</taxon>
        <taxon>Mongoliitalea</taxon>
    </lineage>
</organism>
<feature type="chain" id="PRO_5035239180" description="DUF2059 domain-containing protein" evidence="1">
    <location>
        <begin position="18"/>
        <end position="276"/>
    </location>
</feature>